<dbReference type="CDD" id="cd16442">
    <property type="entry name" value="BPL"/>
    <property type="match status" value="1"/>
</dbReference>
<dbReference type="Proteomes" id="UP000243002">
    <property type="component" value="Unassembled WGS sequence"/>
</dbReference>
<dbReference type="Gene3D" id="3.30.930.10">
    <property type="entry name" value="Bira Bifunctional Protein, Domain 2"/>
    <property type="match status" value="1"/>
</dbReference>
<evidence type="ECO:0000313" key="4">
    <source>
        <dbReference type="Proteomes" id="UP000243002"/>
    </source>
</evidence>
<organism evidence="3 4">
    <name type="scientific">Cyanobium usitatum str. Tous</name>
    <dbReference type="NCBI Taxonomy" id="2116684"/>
    <lineage>
        <taxon>Bacteria</taxon>
        <taxon>Bacillati</taxon>
        <taxon>Cyanobacteriota</taxon>
        <taxon>Cyanophyceae</taxon>
        <taxon>Synechococcales</taxon>
        <taxon>Prochlorococcaceae</taxon>
        <taxon>Cyanobium</taxon>
    </lineage>
</organism>
<sequence>MAAPCPGASGSRARGWCGPHRCLAGHPLSWQLRRLPVCASTEIELDRWLERRQAAGLSLQRLAVTARRQRFGHGQQGRPWLSPAGGIWLSAAIPWAGALPGTASLGLAVAVGLAQQLEALGLVVQLKWPNDLLVGDRKIAGLLPRMRLRGQRIRAAQVGVGLNGCNRVPPGALSVAEALGCRQGHPLARPERLLPRVLAGLEWAAAHAQQPCQVRAAAEARLWRPGAGWLHDGELWQVLGLHADGRLRLGRQGRELALQRHF</sequence>
<keyword evidence="1 3" id="KW-0436">Ligase</keyword>
<evidence type="ECO:0000256" key="1">
    <source>
        <dbReference type="ARBA" id="ARBA00022598"/>
    </source>
</evidence>
<name>A0A2P7N227_9CYAN</name>
<dbReference type="GO" id="GO:0004077">
    <property type="term" value="F:biotin--[biotin carboxyl-carrier protein] ligase activity"/>
    <property type="evidence" value="ECO:0007669"/>
    <property type="project" value="InterPro"/>
</dbReference>
<protein>
    <submittedName>
        <fullName evidence="3">Biotin--[acetyl-CoA-carboxylase] ligase</fullName>
    </submittedName>
</protein>
<gene>
    <name evidence="3" type="ORF">C7K55_00355</name>
</gene>
<dbReference type="InterPro" id="IPR004408">
    <property type="entry name" value="Biotin_CoA_COase_ligase"/>
</dbReference>
<dbReference type="InterPro" id="IPR045864">
    <property type="entry name" value="aa-tRNA-synth_II/BPL/LPL"/>
</dbReference>
<dbReference type="AlphaFoldDB" id="A0A2P7N227"/>
<dbReference type="InterPro" id="IPR004143">
    <property type="entry name" value="BPL_LPL_catalytic"/>
</dbReference>
<dbReference type="EMBL" id="PXXO01000001">
    <property type="protein sequence ID" value="PSJ07504.1"/>
    <property type="molecule type" value="Genomic_DNA"/>
</dbReference>
<comment type="caution">
    <text evidence="3">The sequence shown here is derived from an EMBL/GenBank/DDBJ whole genome shotgun (WGS) entry which is preliminary data.</text>
</comment>
<dbReference type="PANTHER" id="PTHR12835">
    <property type="entry name" value="BIOTIN PROTEIN LIGASE"/>
    <property type="match status" value="1"/>
</dbReference>
<dbReference type="GO" id="GO:0005737">
    <property type="term" value="C:cytoplasm"/>
    <property type="evidence" value="ECO:0007669"/>
    <property type="project" value="TreeGrafter"/>
</dbReference>
<keyword evidence="4" id="KW-1185">Reference proteome</keyword>
<evidence type="ECO:0000259" key="2">
    <source>
        <dbReference type="PROSITE" id="PS51733"/>
    </source>
</evidence>
<dbReference type="NCBIfam" id="TIGR00121">
    <property type="entry name" value="birA_ligase"/>
    <property type="match status" value="1"/>
</dbReference>
<proteinExistence type="predicted"/>
<dbReference type="PROSITE" id="PS51733">
    <property type="entry name" value="BPL_LPL_CATALYTIC"/>
    <property type="match status" value="1"/>
</dbReference>
<feature type="domain" description="BPL/LPL catalytic" evidence="2">
    <location>
        <begin position="24"/>
        <end position="209"/>
    </location>
</feature>
<dbReference type="PANTHER" id="PTHR12835:SF5">
    <property type="entry name" value="BIOTIN--PROTEIN LIGASE"/>
    <property type="match status" value="1"/>
</dbReference>
<accession>A0A2P7N227</accession>
<evidence type="ECO:0000313" key="3">
    <source>
        <dbReference type="EMBL" id="PSJ07504.1"/>
    </source>
</evidence>
<dbReference type="SUPFAM" id="SSF55681">
    <property type="entry name" value="Class II aaRS and biotin synthetases"/>
    <property type="match status" value="1"/>
</dbReference>
<dbReference type="Pfam" id="PF03099">
    <property type="entry name" value="BPL_LplA_LipB"/>
    <property type="match status" value="1"/>
</dbReference>
<reference evidence="3 4" key="1">
    <citation type="journal article" date="2018" name="Environ. Microbiol.">
        <title>Ecological and genomic features of two widespread freshwater picocyanobacteria.</title>
        <authorList>
            <person name="Cabello-Yeves P.J."/>
            <person name="Picazo A."/>
            <person name="Camacho A."/>
            <person name="Callieri C."/>
            <person name="Rosselli R."/>
            <person name="Roda-Garcia J.J."/>
            <person name="Coutinho F.H."/>
            <person name="Rodriguez-Valera F."/>
        </authorList>
    </citation>
    <scope>NUCLEOTIDE SEQUENCE [LARGE SCALE GENOMIC DNA]</scope>
    <source>
        <strain evidence="3 4">Tous</strain>
    </source>
</reference>
<dbReference type="OrthoDB" id="9807064at2"/>